<proteinExistence type="predicted"/>
<dbReference type="EMBL" id="UINC01087886">
    <property type="protein sequence ID" value="SVC37639.1"/>
    <property type="molecule type" value="Genomic_DNA"/>
</dbReference>
<protein>
    <submittedName>
        <fullName evidence="1">Uncharacterized protein</fullName>
    </submittedName>
</protein>
<organism evidence="1">
    <name type="scientific">marine metagenome</name>
    <dbReference type="NCBI Taxonomy" id="408172"/>
    <lineage>
        <taxon>unclassified sequences</taxon>
        <taxon>metagenomes</taxon>
        <taxon>ecological metagenomes</taxon>
    </lineage>
</organism>
<gene>
    <name evidence="1" type="ORF">METZ01_LOCUS290493</name>
</gene>
<name>A0A382LLQ3_9ZZZZ</name>
<evidence type="ECO:0000313" key="1">
    <source>
        <dbReference type="EMBL" id="SVC37639.1"/>
    </source>
</evidence>
<dbReference type="AlphaFoldDB" id="A0A382LLQ3"/>
<reference evidence="1" key="1">
    <citation type="submission" date="2018-05" db="EMBL/GenBank/DDBJ databases">
        <authorList>
            <person name="Lanie J.A."/>
            <person name="Ng W.-L."/>
            <person name="Kazmierczak K.M."/>
            <person name="Andrzejewski T.M."/>
            <person name="Davidsen T.M."/>
            <person name="Wayne K.J."/>
            <person name="Tettelin H."/>
            <person name="Glass J.I."/>
            <person name="Rusch D."/>
            <person name="Podicherti R."/>
            <person name="Tsui H.-C.T."/>
            <person name="Winkler M.E."/>
        </authorList>
    </citation>
    <scope>NUCLEOTIDE SEQUENCE</scope>
</reference>
<accession>A0A382LLQ3</accession>
<sequence>MVDQITVWIMEIDSFCSTAVVHVSWTVDPD</sequence>